<dbReference type="CDD" id="cd01392">
    <property type="entry name" value="HTH_LacI"/>
    <property type="match status" value="1"/>
</dbReference>
<dbReference type="Pfam" id="PF13377">
    <property type="entry name" value="Peripla_BP_3"/>
    <property type="match status" value="1"/>
</dbReference>
<dbReference type="SMART" id="SM00354">
    <property type="entry name" value="HTH_LACI"/>
    <property type="match status" value="1"/>
</dbReference>
<dbReference type="Proteomes" id="UP001073053">
    <property type="component" value="Unassembled WGS sequence"/>
</dbReference>
<dbReference type="SUPFAM" id="SSF53822">
    <property type="entry name" value="Periplasmic binding protein-like I"/>
    <property type="match status" value="1"/>
</dbReference>
<dbReference type="GO" id="GO:0000976">
    <property type="term" value="F:transcription cis-regulatory region binding"/>
    <property type="evidence" value="ECO:0007669"/>
    <property type="project" value="TreeGrafter"/>
</dbReference>
<dbReference type="AlphaFoldDB" id="A0A9Q4EFY9"/>
<dbReference type="InterPro" id="IPR000843">
    <property type="entry name" value="HTH_LacI"/>
</dbReference>
<dbReference type="SUPFAM" id="SSF47413">
    <property type="entry name" value="lambda repressor-like DNA-binding domains"/>
    <property type="match status" value="1"/>
</dbReference>
<dbReference type="PROSITE" id="PS50932">
    <property type="entry name" value="HTH_LACI_2"/>
    <property type="match status" value="1"/>
</dbReference>
<dbReference type="GeneID" id="50134097"/>
<comment type="caution">
    <text evidence="5">The sequence shown here is derived from an EMBL/GenBank/DDBJ whole genome shotgun (WGS) entry which is preliminary data.</text>
</comment>
<gene>
    <name evidence="5" type="ORF">MOF03_03005</name>
</gene>
<evidence type="ECO:0000313" key="6">
    <source>
        <dbReference type="Proteomes" id="UP001073053"/>
    </source>
</evidence>
<evidence type="ECO:0000256" key="2">
    <source>
        <dbReference type="ARBA" id="ARBA00023125"/>
    </source>
</evidence>
<dbReference type="InterPro" id="IPR028082">
    <property type="entry name" value="Peripla_BP_I"/>
</dbReference>
<dbReference type="RefSeq" id="WP_024120859.1">
    <property type="nucleotide sequence ID" value="NZ_ASJT01000030.1"/>
</dbReference>
<reference evidence="5" key="1">
    <citation type="submission" date="2022-02" db="EMBL/GenBank/DDBJ databases">
        <title>Crop Bioprotection Bacillus Genome Sequencing.</title>
        <authorList>
            <person name="Dunlap C."/>
        </authorList>
    </citation>
    <scope>NUCLEOTIDE SEQUENCE</scope>
    <source>
        <strain evidence="5">EC49O2N-C10</strain>
    </source>
</reference>
<organism evidence="5 6">
    <name type="scientific">Bacillus halotolerans</name>
    <dbReference type="NCBI Taxonomy" id="260554"/>
    <lineage>
        <taxon>Bacteria</taxon>
        <taxon>Bacillati</taxon>
        <taxon>Bacillota</taxon>
        <taxon>Bacilli</taxon>
        <taxon>Bacillales</taxon>
        <taxon>Bacillaceae</taxon>
        <taxon>Bacillus</taxon>
    </lineage>
</organism>
<evidence type="ECO:0000313" key="5">
    <source>
        <dbReference type="EMBL" id="MCY9183629.1"/>
    </source>
</evidence>
<keyword evidence="1" id="KW-0805">Transcription regulation</keyword>
<dbReference type="EMBL" id="JALAWA010000002">
    <property type="protein sequence ID" value="MCY9183629.1"/>
    <property type="molecule type" value="Genomic_DNA"/>
</dbReference>
<evidence type="ECO:0000256" key="3">
    <source>
        <dbReference type="ARBA" id="ARBA00023163"/>
    </source>
</evidence>
<dbReference type="PANTHER" id="PTHR30146">
    <property type="entry name" value="LACI-RELATED TRANSCRIPTIONAL REPRESSOR"/>
    <property type="match status" value="1"/>
</dbReference>
<dbReference type="Pfam" id="PF00356">
    <property type="entry name" value="LacI"/>
    <property type="match status" value="1"/>
</dbReference>
<dbReference type="GO" id="GO:0003700">
    <property type="term" value="F:DNA-binding transcription factor activity"/>
    <property type="evidence" value="ECO:0007669"/>
    <property type="project" value="TreeGrafter"/>
</dbReference>
<dbReference type="Gene3D" id="1.10.260.40">
    <property type="entry name" value="lambda repressor-like DNA-binding domains"/>
    <property type="match status" value="1"/>
</dbReference>
<dbReference type="CDD" id="cd19976">
    <property type="entry name" value="PBP1_DegA_Like"/>
    <property type="match status" value="1"/>
</dbReference>
<dbReference type="Gene3D" id="3.40.50.2300">
    <property type="match status" value="2"/>
</dbReference>
<sequence length="340" mass="37500">MKTTIYDVARKAGVSITTVSRVINHTGRISDKTRQRVMNVMKEMEYTPNVHAAALSGKRTNIIGLVTPDISNPFYGELAKSIEERADELGFQMIICSTDYDPKKETKYFSVLKQKNVDGIIFATGIENHDSMSALEEIISEHIPLAMISQDKPLLPMDIVVMDDVLGGYEAAKHLLSLGHTRIACIVGDGSTTGETDRIKGFRQAMGEANVPVDESLIVPTRFSLESGKEEAGKLLDRDRPTAIFAFNDVLACAAIQAARIRGIKVPDDLSIIGFDNTILAEMVDPPLTTVAQPIKEMGQRVIELLAEEIEGKRKAKQKIVLSPELVIRHSTAPFKKRIR</sequence>
<dbReference type="PROSITE" id="PS00356">
    <property type="entry name" value="HTH_LACI_1"/>
    <property type="match status" value="1"/>
</dbReference>
<dbReference type="PANTHER" id="PTHR30146:SF147">
    <property type="entry name" value="HTH-TYPE TRANSCRIPTIONAL REGULATOR DEGA"/>
    <property type="match status" value="1"/>
</dbReference>
<accession>A0A9Q4EFY9</accession>
<dbReference type="InterPro" id="IPR046335">
    <property type="entry name" value="LacI/GalR-like_sensor"/>
</dbReference>
<dbReference type="InterPro" id="IPR010982">
    <property type="entry name" value="Lambda_DNA-bd_dom_sf"/>
</dbReference>
<evidence type="ECO:0000259" key="4">
    <source>
        <dbReference type="PROSITE" id="PS50932"/>
    </source>
</evidence>
<keyword evidence="2" id="KW-0238">DNA-binding</keyword>
<protein>
    <submittedName>
        <fullName evidence="5">LacI family transcriptional regulator</fullName>
    </submittedName>
</protein>
<name>A0A9Q4EFY9_9BACI</name>
<proteinExistence type="predicted"/>
<dbReference type="PRINTS" id="PR00036">
    <property type="entry name" value="HTHLACI"/>
</dbReference>
<keyword evidence="3" id="KW-0804">Transcription</keyword>
<feature type="domain" description="HTH lacI-type" evidence="4">
    <location>
        <begin position="3"/>
        <end position="57"/>
    </location>
</feature>
<dbReference type="KEGG" id="bht:DIC78_04180"/>
<evidence type="ECO:0000256" key="1">
    <source>
        <dbReference type="ARBA" id="ARBA00023015"/>
    </source>
</evidence>